<reference evidence="1 3" key="2">
    <citation type="journal article" date="2018" name="Plant J.">
        <title>The Physcomitrella patens chromosome-scale assembly reveals moss genome structure and evolution.</title>
        <authorList>
            <person name="Lang D."/>
            <person name="Ullrich K.K."/>
            <person name="Murat F."/>
            <person name="Fuchs J."/>
            <person name="Jenkins J."/>
            <person name="Haas F.B."/>
            <person name="Piednoel M."/>
            <person name="Gundlach H."/>
            <person name="Van Bel M."/>
            <person name="Meyberg R."/>
            <person name="Vives C."/>
            <person name="Morata J."/>
            <person name="Symeonidi A."/>
            <person name="Hiss M."/>
            <person name="Muchero W."/>
            <person name="Kamisugi Y."/>
            <person name="Saleh O."/>
            <person name="Blanc G."/>
            <person name="Decker E.L."/>
            <person name="van Gessel N."/>
            <person name="Grimwood J."/>
            <person name="Hayes R.D."/>
            <person name="Graham S.W."/>
            <person name="Gunter L.E."/>
            <person name="McDaniel S.F."/>
            <person name="Hoernstein S.N.W."/>
            <person name="Larsson A."/>
            <person name="Li F.W."/>
            <person name="Perroud P.F."/>
            <person name="Phillips J."/>
            <person name="Ranjan P."/>
            <person name="Rokshar D.S."/>
            <person name="Rothfels C.J."/>
            <person name="Schneider L."/>
            <person name="Shu S."/>
            <person name="Stevenson D.W."/>
            <person name="Thummler F."/>
            <person name="Tillich M."/>
            <person name="Villarreal Aguilar J.C."/>
            <person name="Widiez T."/>
            <person name="Wong G.K."/>
            <person name="Wymore A."/>
            <person name="Zhang Y."/>
            <person name="Zimmer A.D."/>
            <person name="Quatrano R.S."/>
            <person name="Mayer K.F.X."/>
            <person name="Goodstein D."/>
            <person name="Casacuberta J.M."/>
            <person name="Vandepoele K."/>
            <person name="Reski R."/>
            <person name="Cuming A.C."/>
            <person name="Tuskan G.A."/>
            <person name="Maumus F."/>
            <person name="Salse J."/>
            <person name="Schmutz J."/>
            <person name="Rensing S.A."/>
        </authorList>
    </citation>
    <scope>NUCLEOTIDE SEQUENCE [LARGE SCALE GENOMIC DNA]</scope>
    <source>
        <strain evidence="2 3">cv. Gransden 2004</strain>
    </source>
</reference>
<evidence type="ECO:0000313" key="2">
    <source>
        <dbReference type="EnsemblPlants" id="Pp3c21_11840V3.1"/>
    </source>
</evidence>
<dbReference type="AlphaFoldDB" id="A9TZ91"/>
<dbReference type="PaxDb" id="3218-PP1S382_29V6.1"/>
<name>A9TZ91_PHYPA</name>
<dbReference type="Gramene" id="Pp3c21_11840V3.1">
    <property type="protein sequence ID" value="Pp3c21_11840V3.1"/>
    <property type="gene ID" value="Pp3c21_11840"/>
</dbReference>
<keyword evidence="3" id="KW-1185">Reference proteome</keyword>
<protein>
    <submittedName>
        <fullName evidence="1 2">Uncharacterized protein</fullName>
    </submittedName>
</protein>
<dbReference type="Proteomes" id="UP000006727">
    <property type="component" value="Chromosome 21"/>
</dbReference>
<sequence>MAALCSSSFSASLSLGSSRMSATYGRNSCCEVGILRSVGVSDSARSIGRVSVECCRDVSMLRPRVQRLSSWPCGARRKSTSTVETDPDVLDDEDLRAGLNETVTEALKVMLAEDDKMLENFKDKVDHVGEFLVQNDQLEAARFLLILRGMLDHEIYPQCEELEGPYKKAFYSMWSVLEDSGWLLKQPGAEIPEVEDDSGEAELEIRFS</sequence>
<evidence type="ECO:0000313" key="1">
    <source>
        <dbReference type="EMBL" id="PNR31941.1"/>
    </source>
</evidence>
<dbReference type="GeneID" id="112273884"/>
<dbReference type="EMBL" id="ABEU02000021">
    <property type="protein sequence ID" value="PNR31941.1"/>
    <property type="molecule type" value="Genomic_DNA"/>
</dbReference>
<dbReference type="RefSeq" id="XP_024358680.1">
    <property type="nucleotide sequence ID" value="XM_024502912.2"/>
</dbReference>
<dbReference type="OrthoDB" id="2012859at2759"/>
<dbReference type="Gramene" id="Pp3c21_11840V3.2">
    <property type="protein sequence ID" value="Pp3c21_11840V3.2"/>
    <property type="gene ID" value="Pp3c21_11840"/>
</dbReference>
<dbReference type="EnsemblPlants" id="Pp3c21_11840V3.1">
    <property type="protein sequence ID" value="Pp3c21_11840V3.1"/>
    <property type="gene ID" value="Pp3c21_11840"/>
</dbReference>
<gene>
    <name evidence="2" type="primary">LOC112273884</name>
    <name evidence="1" type="ORF">PHYPA_026064</name>
</gene>
<accession>A9TZ91</accession>
<dbReference type="HOGENOM" id="CLU_1322839_0_0_1"/>
<reference evidence="2" key="3">
    <citation type="submission" date="2020-12" db="UniProtKB">
        <authorList>
            <consortium name="EnsemblPlants"/>
        </authorList>
    </citation>
    <scope>IDENTIFICATION</scope>
</reference>
<organism evidence="1">
    <name type="scientific">Physcomitrium patens</name>
    <name type="common">Spreading-leaved earth moss</name>
    <name type="synonym">Physcomitrella patens</name>
    <dbReference type="NCBI Taxonomy" id="3218"/>
    <lineage>
        <taxon>Eukaryota</taxon>
        <taxon>Viridiplantae</taxon>
        <taxon>Streptophyta</taxon>
        <taxon>Embryophyta</taxon>
        <taxon>Bryophyta</taxon>
        <taxon>Bryophytina</taxon>
        <taxon>Bryopsida</taxon>
        <taxon>Funariidae</taxon>
        <taxon>Funariales</taxon>
        <taxon>Funariaceae</taxon>
        <taxon>Physcomitrium</taxon>
    </lineage>
</organism>
<evidence type="ECO:0000313" key="3">
    <source>
        <dbReference type="Proteomes" id="UP000006727"/>
    </source>
</evidence>
<dbReference type="EnsemblPlants" id="Pp3c21_11840V3.2">
    <property type="protein sequence ID" value="Pp3c21_11840V3.2"/>
    <property type="gene ID" value="Pp3c21_11840"/>
</dbReference>
<reference evidence="1 3" key="1">
    <citation type="journal article" date="2008" name="Science">
        <title>The Physcomitrella genome reveals evolutionary insights into the conquest of land by plants.</title>
        <authorList>
            <person name="Rensing S."/>
            <person name="Lang D."/>
            <person name="Zimmer A."/>
            <person name="Terry A."/>
            <person name="Salamov A."/>
            <person name="Shapiro H."/>
            <person name="Nishiyama T."/>
            <person name="Perroud P.-F."/>
            <person name="Lindquist E."/>
            <person name="Kamisugi Y."/>
            <person name="Tanahashi T."/>
            <person name="Sakakibara K."/>
            <person name="Fujita T."/>
            <person name="Oishi K."/>
            <person name="Shin-I T."/>
            <person name="Kuroki Y."/>
            <person name="Toyoda A."/>
            <person name="Suzuki Y."/>
            <person name="Hashimoto A."/>
            <person name="Yamaguchi K."/>
            <person name="Sugano A."/>
            <person name="Kohara Y."/>
            <person name="Fujiyama A."/>
            <person name="Anterola A."/>
            <person name="Aoki S."/>
            <person name="Ashton N."/>
            <person name="Barbazuk W.B."/>
            <person name="Barker E."/>
            <person name="Bennetzen J."/>
            <person name="Bezanilla M."/>
            <person name="Blankenship R."/>
            <person name="Cho S.H."/>
            <person name="Dutcher S."/>
            <person name="Estelle M."/>
            <person name="Fawcett J.A."/>
            <person name="Gundlach H."/>
            <person name="Hanada K."/>
            <person name="Heyl A."/>
            <person name="Hicks K.A."/>
            <person name="Hugh J."/>
            <person name="Lohr M."/>
            <person name="Mayer K."/>
            <person name="Melkozernov A."/>
            <person name="Murata T."/>
            <person name="Nelson D."/>
            <person name="Pils B."/>
            <person name="Prigge M."/>
            <person name="Reiss B."/>
            <person name="Renner T."/>
            <person name="Rombauts S."/>
            <person name="Rushton P."/>
            <person name="Sanderfoot A."/>
            <person name="Schween G."/>
            <person name="Shiu S.-H."/>
            <person name="Stueber K."/>
            <person name="Theodoulou F.L."/>
            <person name="Tu H."/>
            <person name="Van de Peer Y."/>
            <person name="Verrier P.J."/>
            <person name="Waters E."/>
            <person name="Wood A."/>
            <person name="Yang L."/>
            <person name="Cove D."/>
            <person name="Cuming A."/>
            <person name="Hasebe M."/>
            <person name="Lucas S."/>
            <person name="Mishler D.B."/>
            <person name="Reski R."/>
            <person name="Grigoriev I."/>
            <person name="Quatrano R.S."/>
            <person name="Boore J.L."/>
        </authorList>
    </citation>
    <scope>NUCLEOTIDE SEQUENCE [LARGE SCALE GENOMIC DNA]</scope>
    <source>
        <strain evidence="2 3">cv. Gransden 2004</strain>
    </source>
</reference>
<proteinExistence type="predicted"/>